<protein>
    <submittedName>
        <fullName evidence="1">Uncharacterized protein</fullName>
    </submittedName>
</protein>
<evidence type="ECO:0000313" key="1">
    <source>
        <dbReference type="EMBL" id="EDP16338.1"/>
    </source>
</evidence>
<comment type="caution">
    <text evidence="1">The sequence shown here is derived from an EMBL/GenBank/DDBJ whole genome shotgun (WGS) entry which is preliminary data.</text>
</comment>
<dbReference type="EMBL" id="ABCC02000029">
    <property type="protein sequence ID" value="EDP16338.1"/>
    <property type="molecule type" value="Genomic_DNA"/>
</dbReference>
<proteinExistence type="predicted"/>
<dbReference type="Proteomes" id="UP000005396">
    <property type="component" value="Unassembled WGS sequence"/>
</dbReference>
<dbReference type="HOGENOM" id="CLU_3287295_0_0_9"/>
<evidence type="ECO:0000313" key="2">
    <source>
        <dbReference type="Proteomes" id="UP000005396"/>
    </source>
</evidence>
<organism evidence="1 2">
    <name type="scientific">Enterocloster bolteae (strain ATCC BAA-613 / DSM 15670 / CCUG 46953 / JCM 12243 / WAL 16351)</name>
    <name type="common">Clostridium bolteae</name>
    <dbReference type="NCBI Taxonomy" id="411902"/>
    <lineage>
        <taxon>Bacteria</taxon>
        <taxon>Bacillati</taxon>
        <taxon>Bacillota</taxon>
        <taxon>Clostridia</taxon>
        <taxon>Lachnospirales</taxon>
        <taxon>Lachnospiraceae</taxon>
        <taxon>Enterocloster</taxon>
    </lineage>
</organism>
<gene>
    <name evidence="1" type="ORF">CLOBOL_03102</name>
</gene>
<sequence>MKKIIRVTGKGQISVPPDRICLLFELEERKDTYREAIKDN</sequence>
<dbReference type="AlphaFoldDB" id="A8RRU9"/>
<reference evidence="1 2" key="1">
    <citation type="submission" date="2007-08" db="EMBL/GenBank/DDBJ databases">
        <authorList>
            <person name="Fulton L."/>
            <person name="Clifton S."/>
            <person name="Fulton B."/>
            <person name="Xu J."/>
            <person name="Minx P."/>
            <person name="Pepin K.H."/>
            <person name="Johnson M."/>
            <person name="Thiruvilangam P."/>
            <person name="Bhonagiri V."/>
            <person name="Nash W.E."/>
            <person name="Mardis E.R."/>
            <person name="Wilson R.K."/>
        </authorList>
    </citation>
    <scope>NUCLEOTIDE SEQUENCE [LARGE SCALE GENOMIC DNA]</scope>
    <source>
        <strain evidence="2">ATCC BAA-613 / DSM 15670 / CCUG 46953 / JCM 12243 / WAL 16351</strain>
    </source>
</reference>
<dbReference type="PaxDb" id="411902-CLOBOL_03102"/>
<reference evidence="1 2" key="2">
    <citation type="submission" date="2007-09" db="EMBL/GenBank/DDBJ databases">
        <title>Draft genome sequence of Clostridium bolteae (ATCC BAA-613).</title>
        <authorList>
            <person name="Sudarsanam P."/>
            <person name="Ley R."/>
            <person name="Guruge J."/>
            <person name="Turnbaugh P.J."/>
            <person name="Mahowald M."/>
            <person name="Liep D."/>
            <person name="Gordon J."/>
        </authorList>
    </citation>
    <scope>NUCLEOTIDE SEQUENCE [LARGE SCALE GENOMIC DNA]</scope>
    <source>
        <strain evidence="2">ATCC BAA-613 / DSM 15670 / CCUG 46953 / JCM 12243 / WAL 16351</strain>
    </source>
</reference>
<name>A8RRU9_ENTBW</name>
<accession>A8RRU9</accession>